<accession>A0A2P2IR27</accession>
<evidence type="ECO:0000313" key="1">
    <source>
        <dbReference type="EMBL" id="MBW83674.1"/>
    </source>
</evidence>
<proteinExistence type="predicted"/>
<dbReference type="EMBL" id="GGEC01003191">
    <property type="protein sequence ID" value="MBW83674.1"/>
    <property type="molecule type" value="Transcribed_RNA"/>
</dbReference>
<sequence>MIGWPMSPFLANFNENLVIAHINFLINCVSASQSSCFFEKFYNFFEHI</sequence>
<dbReference type="AlphaFoldDB" id="A0A2P2IR27"/>
<name>A0A2P2IR27_RHIMU</name>
<organism evidence="1">
    <name type="scientific">Rhizophora mucronata</name>
    <name type="common">Asiatic mangrove</name>
    <dbReference type="NCBI Taxonomy" id="61149"/>
    <lineage>
        <taxon>Eukaryota</taxon>
        <taxon>Viridiplantae</taxon>
        <taxon>Streptophyta</taxon>
        <taxon>Embryophyta</taxon>
        <taxon>Tracheophyta</taxon>
        <taxon>Spermatophyta</taxon>
        <taxon>Magnoliopsida</taxon>
        <taxon>eudicotyledons</taxon>
        <taxon>Gunneridae</taxon>
        <taxon>Pentapetalae</taxon>
        <taxon>rosids</taxon>
        <taxon>fabids</taxon>
        <taxon>Malpighiales</taxon>
        <taxon>Rhizophoraceae</taxon>
        <taxon>Rhizophora</taxon>
    </lineage>
</organism>
<reference evidence="1" key="1">
    <citation type="submission" date="2018-02" db="EMBL/GenBank/DDBJ databases">
        <title>Rhizophora mucronata_Transcriptome.</title>
        <authorList>
            <person name="Meera S.P."/>
            <person name="Sreeshan A."/>
            <person name="Augustine A."/>
        </authorList>
    </citation>
    <scope>NUCLEOTIDE SEQUENCE</scope>
    <source>
        <tissue evidence="1">Leaf</tissue>
    </source>
</reference>
<protein>
    <submittedName>
        <fullName evidence="1">Uncharacterized protein</fullName>
    </submittedName>
</protein>